<feature type="repeat" description="RCC1" evidence="2">
    <location>
        <begin position="724"/>
        <end position="776"/>
    </location>
</feature>
<dbReference type="AlphaFoldDB" id="A0A1V9ZZ16"/>
<feature type="repeat" description="RCC1" evidence="2">
    <location>
        <begin position="627"/>
        <end position="678"/>
    </location>
</feature>
<organism evidence="4 5">
    <name type="scientific">Thraustotheca clavata</name>
    <dbReference type="NCBI Taxonomy" id="74557"/>
    <lineage>
        <taxon>Eukaryota</taxon>
        <taxon>Sar</taxon>
        <taxon>Stramenopiles</taxon>
        <taxon>Oomycota</taxon>
        <taxon>Saprolegniomycetes</taxon>
        <taxon>Saprolegniales</taxon>
        <taxon>Achlyaceae</taxon>
        <taxon>Thraustotheca</taxon>
    </lineage>
</organism>
<dbReference type="Pfam" id="PF25390">
    <property type="entry name" value="WD40_RLD"/>
    <property type="match status" value="1"/>
</dbReference>
<dbReference type="SUPFAM" id="SSF50985">
    <property type="entry name" value="RCC1/BLIP-II"/>
    <property type="match status" value="1"/>
</dbReference>
<dbReference type="InterPro" id="IPR000408">
    <property type="entry name" value="Reg_chr_condens"/>
</dbReference>
<dbReference type="InterPro" id="IPR058923">
    <property type="entry name" value="RCC1-like_dom"/>
</dbReference>
<dbReference type="PROSITE" id="PS51205">
    <property type="entry name" value="VPS9"/>
    <property type="match status" value="1"/>
</dbReference>
<dbReference type="PANTHER" id="PTHR22870:SF408">
    <property type="entry name" value="OS09G0560450 PROTEIN"/>
    <property type="match status" value="1"/>
</dbReference>
<evidence type="ECO:0000313" key="4">
    <source>
        <dbReference type="EMBL" id="OQS03273.1"/>
    </source>
</evidence>
<feature type="repeat" description="RCC1" evidence="2">
    <location>
        <begin position="551"/>
        <end position="626"/>
    </location>
</feature>
<sequence>MDDPFLRSFQANLPVLLKKIHVQVDTKCLICIPQSVSLLSGVITINDLETHFLLPDAKLGQYQTLNGKHVAIAGTHIHTKNGFREPRIVRILITEEYPIDKPLLHLSVLHLNRPLEGGVIVPEDITEMDVGTFRRYIAMLRTYPESGAVFHSLDYFVQQVESYPSSHNVFRPQSIKRVWRQSLDILLDNGALDITSSSHSQRLIQLEQAIESYIMEQLHDIIFERIQNSCQSEQRQFEQSCLKLKYATPATFKIQLEYQCEQLEAIECLQNAFTQRTPLDMLLQFKKAIQFLQEAIHANLLRHNLPIGTFHLSTDDVLDQLLFIIAQVTKLYPQFPLVTMMKYMEDYRFVPSNLSALGFTLANFQVALEWFFNLDSDDSIIQKFPTHPKVHLSSIEPTDCVEIINSEPPFEIIITGMANRLKIDQEVYQMACGHRYFAYVTENGQVWTWGDAYGGRLGYAQSMNRVENPQRIIAFADVKVMQVACGAFHMLACDLDGRVYAWGSNSNGQLGLGDSSSNSVITPRVIQDLRGNYICAVACGDSHSLALSSQGSVYSWGCNRFFQLGRTSTIENAFTPSLVEKSWFGTDIFGVRRVDKSIGDSVDINEPGAALCIAAGSYHSLVIARDGTLFTWGCGRNGQLGHGSIMDIKLPLEVLALSQERVICAGGGPSYSCALLKSGHIVACGLLDPAIPELGFNFKEVKLPHPVRRVTFGQHHCVFVLADGNLIVWGSNVHGQCNLFDGILDSTVPDPVQVPTSKSILHVAAGASHTIILTKTSTK</sequence>
<name>A0A1V9ZZ16_9STRA</name>
<dbReference type="InterPro" id="IPR037191">
    <property type="entry name" value="VPS9_dom_sf"/>
</dbReference>
<evidence type="ECO:0000313" key="5">
    <source>
        <dbReference type="Proteomes" id="UP000243217"/>
    </source>
</evidence>
<reference evidence="4 5" key="1">
    <citation type="journal article" date="2014" name="Genome Biol. Evol.">
        <title>The secreted proteins of Achlya hypogyna and Thraustotheca clavata identify the ancestral oomycete secretome and reveal gene acquisitions by horizontal gene transfer.</title>
        <authorList>
            <person name="Misner I."/>
            <person name="Blouin N."/>
            <person name="Leonard G."/>
            <person name="Richards T.A."/>
            <person name="Lane C.E."/>
        </authorList>
    </citation>
    <scope>NUCLEOTIDE SEQUENCE [LARGE SCALE GENOMIC DNA]</scope>
    <source>
        <strain evidence="4 5">ATCC 34112</strain>
    </source>
</reference>
<proteinExistence type="predicted"/>
<feature type="repeat" description="RCC1" evidence="2">
    <location>
        <begin position="444"/>
        <end position="496"/>
    </location>
</feature>
<evidence type="ECO:0000259" key="3">
    <source>
        <dbReference type="PROSITE" id="PS51205"/>
    </source>
</evidence>
<keyword evidence="5" id="KW-1185">Reference proteome</keyword>
<feature type="repeat" description="RCC1" evidence="2">
    <location>
        <begin position="497"/>
        <end position="550"/>
    </location>
</feature>
<dbReference type="InterPro" id="IPR051210">
    <property type="entry name" value="Ub_ligase/GEF_domain"/>
</dbReference>
<dbReference type="InterPro" id="IPR003123">
    <property type="entry name" value="VPS9"/>
</dbReference>
<dbReference type="PROSITE" id="PS00626">
    <property type="entry name" value="RCC1_2"/>
    <property type="match status" value="2"/>
</dbReference>
<evidence type="ECO:0000256" key="2">
    <source>
        <dbReference type="PROSITE-ProRule" id="PRU00235"/>
    </source>
</evidence>
<dbReference type="Gene3D" id="2.130.10.30">
    <property type="entry name" value="Regulator of chromosome condensation 1/beta-lactamase-inhibitor protein II"/>
    <property type="match status" value="3"/>
</dbReference>
<dbReference type="OrthoDB" id="5981550at2759"/>
<gene>
    <name evidence="4" type="ORF">THRCLA_04429</name>
</gene>
<dbReference type="SUPFAM" id="SSF109993">
    <property type="entry name" value="VPS9 domain"/>
    <property type="match status" value="1"/>
</dbReference>
<dbReference type="EMBL" id="JNBS01000943">
    <property type="protein sequence ID" value="OQS03273.1"/>
    <property type="molecule type" value="Genomic_DNA"/>
</dbReference>
<feature type="domain" description="VPS9" evidence="3">
    <location>
        <begin position="231"/>
        <end position="380"/>
    </location>
</feature>
<protein>
    <recommendedName>
        <fullName evidence="3">VPS9 domain-containing protein</fullName>
    </recommendedName>
</protein>
<keyword evidence="1" id="KW-0677">Repeat</keyword>
<dbReference type="InterPro" id="IPR009091">
    <property type="entry name" value="RCC1/BLIP-II"/>
</dbReference>
<dbReference type="PRINTS" id="PR00633">
    <property type="entry name" value="RCCNDNSATION"/>
</dbReference>
<dbReference type="Proteomes" id="UP000243217">
    <property type="component" value="Unassembled WGS sequence"/>
</dbReference>
<comment type="caution">
    <text evidence="4">The sequence shown here is derived from an EMBL/GenBank/DDBJ whole genome shotgun (WGS) entry which is preliminary data.</text>
</comment>
<evidence type="ECO:0000256" key="1">
    <source>
        <dbReference type="ARBA" id="ARBA00022737"/>
    </source>
</evidence>
<dbReference type="STRING" id="74557.A0A1V9ZZ16"/>
<dbReference type="PANTHER" id="PTHR22870">
    <property type="entry name" value="REGULATOR OF CHROMOSOME CONDENSATION"/>
    <property type="match status" value="1"/>
</dbReference>
<accession>A0A1V9ZZ16</accession>
<dbReference type="PROSITE" id="PS50012">
    <property type="entry name" value="RCC1_3"/>
    <property type="match status" value="5"/>
</dbReference>
<dbReference type="Gene3D" id="1.20.1050.80">
    <property type="entry name" value="VPS9 domain"/>
    <property type="match status" value="1"/>
</dbReference>